<dbReference type="EMBL" id="BMYS01000021">
    <property type="protein sequence ID" value="GGW93997.1"/>
    <property type="molecule type" value="Genomic_DNA"/>
</dbReference>
<accession>A0A918JQR0</accession>
<dbReference type="Gene3D" id="1.20.58.380">
    <property type="entry name" value="Flagellar protein flit"/>
    <property type="match status" value="1"/>
</dbReference>
<reference evidence="6" key="1">
    <citation type="journal article" date="2014" name="Int. J. Syst. Evol. Microbiol.">
        <title>Complete genome sequence of Corynebacterium casei LMG S-19264T (=DSM 44701T), isolated from a smear-ripened cheese.</title>
        <authorList>
            <consortium name="US DOE Joint Genome Institute (JGI-PGF)"/>
            <person name="Walter F."/>
            <person name="Albersmeier A."/>
            <person name="Kalinowski J."/>
            <person name="Ruckert C."/>
        </authorList>
    </citation>
    <scope>NUCLEOTIDE SEQUENCE</scope>
    <source>
        <strain evidence="6">KCTC 23732</strain>
    </source>
</reference>
<dbReference type="InterPro" id="IPR008622">
    <property type="entry name" value="FliT"/>
</dbReference>
<dbReference type="GO" id="GO:0044781">
    <property type="term" value="P:bacterial-type flagellum organization"/>
    <property type="evidence" value="ECO:0007669"/>
    <property type="project" value="UniProtKB-KW"/>
</dbReference>
<keyword evidence="3" id="KW-1005">Bacterial flagellum biogenesis</keyword>
<gene>
    <name evidence="6" type="ORF">GCM10011450_24990</name>
</gene>
<evidence type="ECO:0000256" key="5">
    <source>
        <dbReference type="ARBA" id="ARBA00093797"/>
    </source>
</evidence>
<keyword evidence="4" id="KW-0143">Chaperone</keyword>
<evidence type="ECO:0000313" key="7">
    <source>
        <dbReference type="Proteomes" id="UP000608345"/>
    </source>
</evidence>
<evidence type="ECO:0000313" key="6">
    <source>
        <dbReference type="EMBL" id="GGW93997.1"/>
    </source>
</evidence>
<name>A0A918JQR0_9BURK</name>
<protein>
    <recommendedName>
        <fullName evidence="5">Flagellar protein FliT</fullName>
    </recommendedName>
</protein>
<dbReference type="Proteomes" id="UP000608345">
    <property type="component" value="Unassembled WGS sequence"/>
</dbReference>
<comment type="caution">
    <text evidence="6">The sequence shown here is derived from an EMBL/GenBank/DDBJ whole genome shotgun (WGS) entry which is preliminary data.</text>
</comment>
<keyword evidence="7" id="KW-1185">Reference proteome</keyword>
<comment type="subcellular location">
    <subcellularLocation>
        <location evidence="1">Cytoplasm</location>
        <location evidence="1">Cytosol</location>
    </subcellularLocation>
</comment>
<dbReference type="Pfam" id="PF05400">
    <property type="entry name" value="FliT"/>
    <property type="match status" value="1"/>
</dbReference>
<evidence type="ECO:0000256" key="2">
    <source>
        <dbReference type="ARBA" id="ARBA00022490"/>
    </source>
</evidence>
<keyword evidence="2" id="KW-0963">Cytoplasm</keyword>
<evidence type="ECO:0000256" key="4">
    <source>
        <dbReference type="ARBA" id="ARBA00023186"/>
    </source>
</evidence>
<proteinExistence type="predicted"/>
<dbReference type="AlphaFoldDB" id="A0A918JQR0"/>
<evidence type="ECO:0000256" key="3">
    <source>
        <dbReference type="ARBA" id="ARBA00022795"/>
    </source>
</evidence>
<dbReference type="RefSeq" id="WP_189385837.1">
    <property type="nucleotide sequence ID" value="NZ_BAABFY010000016.1"/>
</dbReference>
<reference evidence="6" key="2">
    <citation type="submission" date="2020-09" db="EMBL/GenBank/DDBJ databases">
        <authorList>
            <person name="Sun Q."/>
            <person name="Kim S."/>
        </authorList>
    </citation>
    <scope>NUCLEOTIDE SEQUENCE</scope>
    <source>
        <strain evidence="6">KCTC 23732</strain>
    </source>
</reference>
<sequence length="134" mass="15087">MTYYPSECNKASPANATGPFPPECNSCVIEAYQQLVNITRQMEDAARQENWEATLALGQSYVHEVEVLRNKANLQPGNKAEREICSHLLRQVLMHDAAVRDAVSPEMKRLSQLLHTRNQQKKMVKAYSGMKLAG</sequence>
<evidence type="ECO:0000256" key="1">
    <source>
        <dbReference type="ARBA" id="ARBA00004514"/>
    </source>
</evidence>
<organism evidence="6 7">
    <name type="scientific">Advenella faeciporci</name>
    <dbReference type="NCBI Taxonomy" id="797535"/>
    <lineage>
        <taxon>Bacteria</taxon>
        <taxon>Pseudomonadati</taxon>
        <taxon>Pseudomonadota</taxon>
        <taxon>Betaproteobacteria</taxon>
        <taxon>Burkholderiales</taxon>
        <taxon>Alcaligenaceae</taxon>
    </lineage>
</organism>